<protein>
    <submittedName>
        <fullName evidence="2">Uncharacterized protein</fullName>
    </submittedName>
</protein>
<evidence type="ECO:0000256" key="1">
    <source>
        <dbReference type="SAM" id="MobiDB-lite"/>
    </source>
</evidence>
<proteinExistence type="predicted"/>
<dbReference type="EMBL" id="JAWQEG010007848">
    <property type="protein sequence ID" value="KAK3851545.1"/>
    <property type="molecule type" value="Genomic_DNA"/>
</dbReference>
<keyword evidence="3" id="KW-1185">Reference proteome</keyword>
<feature type="region of interest" description="Disordered" evidence="1">
    <location>
        <begin position="54"/>
        <end position="83"/>
    </location>
</feature>
<feature type="compositionally biased region" description="Basic and acidic residues" evidence="1">
    <location>
        <begin position="56"/>
        <end position="70"/>
    </location>
</feature>
<name>A0AAE1BMI0_PETCI</name>
<comment type="caution">
    <text evidence="2">The sequence shown here is derived from an EMBL/GenBank/DDBJ whole genome shotgun (WGS) entry which is preliminary data.</text>
</comment>
<sequence length="83" mass="8934">MKGILRKGRMEVTGIPQGASWGHSGENKVKVQSVIKVMDEMTLSRLAKLLLQPNGRGRDGAWKGARENRGGRCTGSGVEGNTK</sequence>
<evidence type="ECO:0000313" key="2">
    <source>
        <dbReference type="EMBL" id="KAK3851545.1"/>
    </source>
</evidence>
<accession>A0AAE1BMI0</accession>
<dbReference type="Proteomes" id="UP001286313">
    <property type="component" value="Unassembled WGS sequence"/>
</dbReference>
<organism evidence="2 3">
    <name type="scientific">Petrolisthes cinctipes</name>
    <name type="common">Flat porcelain crab</name>
    <dbReference type="NCBI Taxonomy" id="88211"/>
    <lineage>
        <taxon>Eukaryota</taxon>
        <taxon>Metazoa</taxon>
        <taxon>Ecdysozoa</taxon>
        <taxon>Arthropoda</taxon>
        <taxon>Crustacea</taxon>
        <taxon>Multicrustacea</taxon>
        <taxon>Malacostraca</taxon>
        <taxon>Eumalacostraca</taxon>
        <taxon>Eucarida</taxon>
        <taxon>Decapoda</taxon>
        <taxon>Pleocyemata</taxon>
        <taxon>Anomura</taxon>
        <taxon>Galatheoidea</taxon>
        <taxon>Porcellanidae</taxon>
        <taxon>Petrolisthes</taxon>
    </lineage>
</organism>
<evidence type="ECO:0000313" key="3">
    <source>
        <dbReference type="Proteomes" id="UP001286313"/>
    </source>
</evidence>
<feature type="compositionally biased region" description="Gly residues" evidence="1">
    <location>
        <begin position="72"/>
        <end position="83"/>
    </location>
</feature>
<reference evidence="2" key="1">
    <citation type="submission" date="2023-10" db="EMBL/GenBank/DDBJ databases">
        <title>Genome assemblies of two species of porcelain crab, Petrolisthes cinctipes and Petrolisthes manimaculis (Anomura: Porcellanidae).</title>
        <authorList>
            <person name="Angst P."/>
        </authorList>
    </citation>
    <scope>NUCLEOTIDE SEQUENCE</scope>
    <source>
        <strain evidence="2">PB745_01</strain>
        <tissue evidence="2">Gill</tissue>
    </source>
</reference>
<gene>
    <name evidence="2" type="ORF">Pcinc_041818</name>
</gene>
<dbReference type="AlphaFoldDB" id="A0AAE1BMI0"/>